<name>A0ABT8SE84_9BURK</name>
<reference evidence="1" key="1">
    <citation type="submission" date="2023-06" db="EMBL/GenBank/DDBJ databases">
        <authorList>
            <person name="Jiang Y."/>
            <person name="Liu Q."/>
        </authorList>
    </citation>
    <scope>NUCLEOTIDE SEQUENCE</scope>
    <source>
        <strain evidence="1">CGMCC 1.12090</strain>
    </source>
</reference>
<sequence>MTVEEMSGPPVELWPCNVRAVHVFSMTRTQWRYVGMAGVPVGLIYSELPFVLEMEGIDRSEWPQLFAELRVMERSALDFMRAQNQ</sequence>
<organism evidence="1 2">
    <name type="scientific">Variovorax ginsengisoli</name>
    <dbReference type="NCBI Taxonomy" id="363844"/>
    <lineage>
        <taxon>Bacteria</taxon>
        <taxon>Pseudomonadati</taxon>
        <taxon>Pseudomonadota</taxon>
        <taxon>Betaproteobacteria</taxon>
        <taxon>Burkholderiales</taxon>
        <taxon>Comamonadaceae</taxon>
        <taxon>Variovorax</taxon>
    </lineage>
</organism>
<gene>
    <name evidence="1" type="ORF">Q2T77_32740</name>
</gene>
<accession>A0ABT8SE84</accession>
<evidence type="ECO:0000313" key="1">
    <source>
        <dbReference type="EMBL" id="MDO1537045.1"/>
    </source>
</evidence>
<dbReference type="RefSeq" id="WP_301815315.1">
    <property type="nucleotide sequence ID" value="NZ_JAUJZH010000034.1"/>
</dbReference>
<evidence type="ECO:0000313" key="2">
    <source>
        <dbReference type="Proteomes" id="UP001169027"/>
    </source>
</evidence>
<protein>
    <submittedName>
        <fullName evidence="1">DUF1799 domain-containing protein</fullName>
    </submittedName>
</protein>
<comment type="caution">
    <text evidence="1">The sequence shown here is derived from an EMBL/GenBank/DDBJ whole genome shotgun (WGS) entry which is preliminary data.</text>
</comment>
<dbReference type="EMBL" id="JAUKVY010000034">
    <property type="protein sequence ID" value="MDO1537045.1"/>
    <property type="molecule type" value="Genomic_DNA"/>
</dbReference>
<dbReference type="InterPro" id="IPR014915">
    <property type="entry name" value="Phage_TLS_TfmB"/>
</dbReference>
<keyword evidence="2" id="KW-1185">Reference proteome</keyword>
<proteinExistence type="predicted"/>
<dbReference type="Pfam" id="PF08809">
    <property type="entry name" value="DUF1799"/>
    <property type="match status" value="1"/>
</dbReference>
<dbReference type="Proteomes" id="UP001169027">
    <property type="component" value="Unassembled WGS sequence"/>
</dbReference>